<protein>
    <submittedName>
        <fullName evidence="2">GNAT family N-acetyltransferase</fullName>
    </submittedName>
</protein>
<dbReference type="AlphaFoldDB" id="A0A2V5KNG5"/>
<name>A0A2V5KNG5_9BACL</name>
<evidence type="ECO:0000259" key="1">
    <source>
        <dbReference type="PROSITE" id="PS51186"/>
    </source>
</evidence>
<sequence length="168" mass="18836">MKRSMTEWAFVPMEERHGKAICEWRYPPPYDVFDWAPWEKLAERSEEFADPLVRAAQYEAVLDGSGELCGFAQFFPLEGWTRLGLGLRPDLCGSGLGPSFVRAIVRRARERNPRNGIDLEVLASNTRAIRAYLKSGFAVADTYVRGTPTGPNEFHCMVYGGDSDATVV</sequence>
<dbReference type="Gene3D" id="3.40.630.30">
    <property type="match status" value="1"/>
</dbReference>
<dbReference type="EMBL" id="QJVJ01000009">
    <property type="protein sequence ID" value="PYI52627.1"/>
    <property type="molecule type" value="Genomic_DNA"/>
</dbReference>
<evidence type="ECO:0000313" key="3">
    <source>
        <dbReference type="Proteomes" id="UP000247476"/>
    </source>
</evidence>
<evidence type="ECO:0000313" key="2">
    <source>
        <dbReference type="EMBL" id="PYI52627.1"/>
    </source>
</evidence>
<dbReference type="OrthoDB" id="423921at2"/>
<dbReference type="Pfam" id="PF00583">
    <property type="entry name" value="Acetyltransf_1"/>
    <property type="match status" value="1"/>
</dbReference>
<gene>
    <name evidence="2" type="ORF">DLM86_20895</name>
</gene>
<comment type="caution">
    <text evidence="2">The sequence shown here is derived from an EMBL/GenBank/DDBJ whole genome shotgun (WGS) entry which is preliminary data.</text>
</comment>
<proteinExistence type="predicted"/>
<keyword evidence="3" id="KW-1185">Reference proteome</keyword>
<dbReference type="PROSITE" id="PS51186">
    <property type="entry name" value="GNAT"/>
    <property type="match status" value="1"/>
</dbReference>
<dbReference type="GO" id="GO:0016747">
    <property type="term" value="F:acyltransferase activity, transferring groups other than amino-acyl groups"/>
    <property type="evidence" value="ECO:0007669"/>
    <property type="project" value="InterPro"/>
</dbReference>
<dbReference type="RefSeq" id="WP_110841996.1">
    <property type="nucleotide sequence ID" value="NZ_QJVJ01000009.1"/>
</dbReference>
<organism evidence="2 3">
    <name type="scientific">Paenibacillus flagellatus</name>
    <dbReference type="NCBI Taxonomy" id="2211139"/>
    <lineage>
        <taxon>Bacteria</taxon>
        <taxon>Bacillati</taxon>
        <taxon>Bacillota</taxon>
        <taxon>Bacilli</taxon>
        <taxon>Bacillales</taxon>
        <taxon>Paenibacillaceae</taxon>
        <taxon>Paenibacillus</taxon>
    </lineage>
</organism>
<accession>A0A2V5KNG5</accession>
<keyword evidence="2" id="KW-0808">Transferase</keyword>
<dbReference type="InterPro" id="IPR000182">
    <property type="entry name" value="GNAT_dom"/>
</dbReference>
<dbReference type="Proteomes" id="UP000247476">
    <property type="component" value="Unassembled WGS sequence"/>
</dbReference>
<dbReference type="SUPFAM" id="SSF55729">
    <property type="entry name" value="Acyl-CoA N-acyltransferases (Nat)"/>
    <property type="match status" value="1"/>
</dbReference>
<feature type="domain" description="N-acetyltransferase" evidence="1">
    <location>
        <begin position="22"/>
        <end position="159"/>
    </location>
</feature>
<dbReference type="InterPro" id="IPR016181">
    <property type="entry name" value="Acyl_CoA_acyltransferase"/>
</dbReference>
<reference evidence="2 3" key="1">
    <citation type="submission" date="2018-05" db="EMBL/GenBank/DDBJ databases">
        <title>Paenibacillus flagellatus sp. nov., isolated from selenium mineral soil.</title>
        <authorList>
            <person name="Dai X."/>
        </authorList>
    </citation>
    <scope>NUCLEOTIDE SEQUENCE [LARGE SCALE GENOMIC DNA]</scope>
    <source>
        <strain evidence="2 3">DXL2</strain>
    </source>
</reference>